<dbReference type="Pfam" id="PF20248">
    <property type="entry name" value="DUF6603"/>
    <property type="match status" value="1"/>
</dbReference>
<sequence length="2438" mass="268665">MDEWYRHTGFEVHTYQVNVPLGDCAIHLLVSNAPRYYVPPNTQNGHLPKNRTVVSSAEVGKDGKRYGLIHRAILFDGGHDNNGAGYSGAIASERISSVVQEIEKYYCFAEEYLTDSAKNDLSTPSRHQGQDYKSQLMFDAIVITHWDRDHYCGSLQMIHDDLITRWDETNHPVSSYLKYNNNQACISTLYCPAWLRGRANMAKGSPAIFYSKLDGGRAKMHLTRQWNSPLNFKSKAIQKTAWGSSGYLFKVVSGQKNLIGIDLFAGINVYPDDSPVNVRWRDVDTTLGQVCEMYRQNPNRTVPHRPIFLIIGACGYVFRRKDPVPRPKKECTWDNYVSISAITVWDESDELRISHMCGGDAHVVTEDAVRPFLTNKGNNVPIEVWKAAHHGSRTSTSVPLLKQGSPQKYIISAGSAHGHPSWLTISVLFSFYRGQTNTPRFRQKEKPLYNMRFPYYITASNQTNKSVSENPRNVNLEAYRNHAKDWDKAFETASGKDSSPPVDLTQFKQEFMANSGEYPTFDQYADYLYRCHHVHKAIPALFHLFAEDPRYKQAKQDSPDGQPQSEELKKVLREHRVCLIRFLRQFWLELSDVWAEYIEYGQQIRFLRYVALFGSADPNYDGRAQPIGTLSAILESFHYRPARIISIGERLKQAVPAFMTAQLGNVPQDLDVQPPNESEPEYDASKLRPVKSVTVPDDGTDMSDDGEAEEDFEDDEIIEDDYIGVPDQEAPPFFTPSLAPTEEPAFQLMEKTVELEEVDVVTQKDVESVAESLKEALPESKPPTESRLSTPPGVETGVKKGLVKKKPEAIPAIKDTKDTIIITAKPAQSPAPNKYSLARDSAGQRFVLCTGPLSVKSLGNKDFRNTVLLSDTDVTLRYFQDAWGPPDEDKAITSYVRKIQVQLDGPENPKNQTVLDLKGVKLYLAKNADAKPLLFTTSSQMLSRQFEPPSTTGVAADLPSGLDKFPGHVIMALEHQVSTTGGFESLADWFSLVGHSAQPWMRAILESIKVEIPKEAAKSSRNAIWYLPGQQHVSALRLEGSILFDGTVKSLSNLGLYLSNWEIGNFSVIAKKILRPAPTPGDDKGHYDVTSSVTLAAELDVGKTKKSLGIYVSLLDNGFTINVASYAKDVDWAMIKKWVADHCTDGPDMAKLEGDLASLKGTEPKPSESVVGSSTADDGVFWRKLTISVANEKITGISIFLEASMPYLVPDGQHAVFDLQFSWSPGMVEFHGEFLGKRRKPPADTPALQYVIGHERWKQLKPLVTSHEVMSLRYINRKEPIAANKIPFGLPTEIAACELTVSNRATRFKGSLVSAISNEDRTKIKSDVPVLRLDSVELNLLLDVDYSSKPTKTRLELEGLIGLKPHREELGLVMLRASILYDNGAGKWALSANASNIYMSSLYSLFGNGGEQEGVMQMLGDIRLSDFSIEYSRQGDQTSTITFGADLDIGGIMAGVKFSRTSSTEWEFSASVSKDQATQATQKEALTIRDAVESLLGSSFAEDLPDFVLATELPFTGASDDKIEVVCKREAGSANLVFLAELELGKFHIDFAQISPQKVEEKEVVVKRLVRVSMGGLPSPPPIPVVGQVELPFEALEFLWLGSTLSSEDLKLLNRTLPSSRALAAPVGQEELIKGHHLRLVDGSEVILDHVFLAKTGNTDVPPPAGESEEPLKSTGEVKETSGSPSASATMAPLKRKKAGLSISGLGISFENRMIQLHLDAVLDIGPMTAGIRGLNVSLDIQSAKGLHGLLAAHMTASISGFDLTFDRSPMLLSGALIHQKRGNTEIFSGGMAISLKEITVGAVGLYQKEDTYDSFFAYAMVEGTLFTIGWAEIKGLIAGFGYNSRLNLPSVGELLEFPLLSGFQEGNGDSITHTPNKWITTSLGSLWIAAGVLVRAFQSLDVRAVATLSLGPDQLELALLARAVASIPRGSPRDKALMVIDMSLIGKMDLMHGEFAVDGAINPMSFILNQNCRPSGGFAVRSWFGDRNPNKGDWVVTFGGYHPSFQVPAHYPTPPRLRIDWKVSSMVQVVGEAYVAVTPGVVMAGGLLHATFDGLGVHAYFDAHADFIVNLKPLYYEAELAVCAGVSYEIRFWFVSVKISVEVGAMLQLYGPPLGGIAHFKVGPISFDVAFGEKKSSSSSAALSLSEFLQLVHEQSDDGNERNDTHVLCLTHGRLPDKALGASMDASSNSKSDDAWVVSCDDFSFKIRSCVPITAITSRNNSSITPLESQKILSRPMKMKQSTAETRNLKSEVSVAVHRKPDADGNGAQEVDMMLIEPLEESLPSKLWGEYPENPSDVLRPDLLPPTTKQLVGITVRSPMGHAPETSIVMPPTVAPEPIPSQDVRPETDNLDYNTRPEEIRERMQWATLKASMGPGNSKISRDSVLGAFLDLAIGGTDDGKEGDLRKAYRLISSERPRVVMGEPERFYRNPPMVWSR</sequence>
<proteinExistence type="predicted"/>
<dbReference type="Gene3D" id="3.60.15.10">
    <property type="entry name" value="Ribonuclease Z/Hydroxyacylglutathione hydrolase-like"/>
    <property type="match status" value="1"/>
</dbReference>
<keyword evidence="4" id="KW-1185">Reference proteome</keyword>
<accession>A0ABR1HHB8</accession>
<feature type="region of interest" description="Disordered" evidence="1">
    <location>
        <begin position="771"/>
        <end position="798"/>
    </location>
</feature>
<dbReference type="PANTHER" id="PTHR30619">
    <property type="entry name" value="DNA INTERNALIZATION/COMPETENCE PROTEIN COMEC/REC2"/>
    <property type="match status" value="1"/>
</dbReference>
<dbReference type="Proteomes" id="UP001498476">
    <property type="component" value="Unassembled WGS sequence"/>
</dbReference>
<dbReference type="EMBL" id="JAZAVJ010000031">
    <property type="protein sequence ID" value="KAK7420242.1"/>
    <property type="molecule type" value="Genomic_DNA"/>
</dbReference>
<feature type="compositionally biased region" description="Basic and acidic residues" evidence="1">
    <location>
        <begin position="1670"/>
        <end position="1680"/>
    </location>
</feature>
<reference evidence="3 4" key="1">
    <citation type="journal article" date="2025" name="Microbiol. Resour. Announc.">
        <title>Draft genome sequences for Neonectria magnoliae and Neonectria punicea, canker pathogens of Liriodendron tulipifera and Acer saccharum in West Virginia.</title>
        <authorList>
            <person name="Petronek H.M."/>
            <person name="Kasson M.T."/>
            <person name="Metheny A.M."/>
            <person name="Stauder C.M."/>
            <person name="Lovett B."/>
            <person name="Lynch S.C."/>
            <person name="Garnas J.R."/>
            <person name="Kasson L.R."/>
            <person name="Stajich J.E."/>
        </authorList>
    </citation>
    <scope>NUCLEOTIDE SEQUENCE [LARGE SCALE GENOMIC DNA]</scope>
    <source>
        <strain evidence="3 4">NRRL 64653</strain>
    </source>
</reference>
<feature type="region of interest" description="Disordered" evidence="1">
    <location>
        <begin position="1658"/>
        <end position="1693"/>
    </location>
</feature>
<organism evidence="3 4">
    <name type="scientific">Neonectria punicea</name>
    <dbReference type="NCBI Taxonomy" id="979145"/>
    <lineage>
        <taxon>Eukaryota</taxon>
        <taxon>Fungi</taxon>
        <taxon>Dikarya</taxon>
        <taxon>Ascomycota</taxon>
        <taxon>Pezizomycotina</taxon>
        <taxon>Sordariomycetes</taxon>
        <taxon>Hypocreomycetidae</taxon>
        <taxon>Hypocreales</taxon>
        <taxon>Nectriaceae</taxon>
        <taxon>Neonectria</taxon>
    </lineage>
</organism>
<feature type="region of interest" description="Disordered" evidence="1">
    <location>
        <begin position="666"/>
        <end position="686"/>
    </location>
</feature>
<evidence type="ECO:0000313" key="3">
    <source>
        <dbReference type="EMBL" id="KAK7420242.1"/>
    </source>
</evidence>
<evidence type="ECO:0000259" key="2">
    <source>
        <dbReference type="Pfam" id="PF20248"/>
    </source>
</evidence>
<dbReference type="InterPro" id="IPR046538">
    <property type="entry name" value="DUF6603"/>
</dbReference>
<feature type="compositionally biased region" description="Basic and acidic residues" evidence="1">
    <location>
        <begin position="771"/>
        <end position="784"/>
    </location>
</feature>
<dbReference type="InterPro" id="IPR052159">
    <property type="entry name" value="Competence_DNA_uptake"/>
</dbReference>
<feature type="region of interest" description="Disordered" evidence="1">
    <location>
        <begin position="2236"/>
        <end position="2268"/>
    </location>
</feature>
<evidence type="ECO:0000313" key="4">
    <source>
        <dbReference type="Proteomes" id="UP001498476"/>
    </source>
</evidence>
<evidence type="ECO:0000256" key="1">
    <source>
        <dbReference type="SAM" id="MobiDB-lite"/>
    </source>
</evidence>
<protein>
    <recommendedName>
        <fullName evidence="2">DUF6603 domain-containing protein</fullName>
    </recommendedName>
</protein>
<feature type="domain" description="DUF6603" evidence="2">
    <location>
        <begin position="1696"/>
        <end position="2206"/>
    </location>
</feature>
<gene>
    <name evidence="3" type="ORF">QQX98_002897</name>
</gene>
<dbReference type="InterPro" id="IPR036866">
    <property type="entry name" value="RibonucZ/Hydroxyglut_hydro"/>
</dbReference>
<dbReference type="PANTHER" id="PTHR30619:SF1">
    <property type="entry name" value="RECOMBINATION PROTEIN 2"/>
    <property type="match status" value="1"/>
</dbReference>
<comment type="caution">
    <text evidence="3">The sequence shown here is derived from an EMBL/GenBank/DDBJ whole genome shotgun (WGS) entry which is preliminary data.</text>
</comment>
<name>A0ABR1HHB8_9HYPO</name>